<sequence length="425" mass="48185">MTDWTAANWLWSFSVQKMFIGQNWASTFNEFLIHNIPPHPTLPPHETFKPTLRKRHLEQLRHIQIPAERLPESPWPAPRRAPAPYEQLVQWSEQATTQIAKALQARLLARKYQNTIDWNVKKLTLLESAADDLRDTDKVFRAVIEAQKNTRKADERALQLLEGSQAEIKKLAALWGLDFEVICGNILWGSPIHNGFYHTMFTEFPDIGQAPLGTSQPFVRQSGCLLYEVPEGITINLHSTGHFLVAAYAMLCHAELMRLYNNAPTDPEFKDDPHADLAHFFSHLKARQFVLCDLYTFGSPRIGGLIDNVSWAMSYKTALDNHNGQSWRIQNNFDPVTAVPPVIPLSTWNPVDNGYQINDSAPPQALPTEIDIQPGVSLHPENFPYHSTAAYFQNIYTASTTGPKIKVDLIQQLLTKQGLRPLNPE</sequence>
<evidence type="ECO:0000313" key="1">
    <source>
        <dbReference type="EMBL" id="OCB88751.1"/>
    </source>
</evidence>
<organism evidence="1 2">
    <name type="scientific">Sanghuangporus baumii</name>
    <name type="common">Phellinus baumii</name>
    <dbReference type="NCBI Taxonomy" id="108892"/>
    <lineage>
        <taxon>Eukaryota</taxon>
        <taxon>Fungi</taxon>
        <taxon>Dikarya</taxon>
        <taxon>Basidiomycota</taxon>
        <taxon>Agaricomycotina</taxon>
        <taxon>Agaricomycetes</taxon>
        <taxon>Hymenochaetales</taxon>
        <taxon>Hymenochaetaceae</taxon>
        <taxon>Sanghuangporus</taxon>
    </lineage>
</organism>
<keyword evidence="2" id="KW-1185">Reference proteome</keyword>
<dbReference type="OrthoDB" id="426718at2759"/>
<dbReference type="AlphaFoldDB" id="A0A9Q5HZ88"/>
<comment type="caution">
    <text evidence="1">The sequence shown here is derived from an EMBL/GenBank/DDBJ whole genome shotgun (WGS) entry which is preliminary data.</text>
</comment>
<dbReference type="InterPro" id="IPR029058">
    <property type="entry name" value="AB_hydrolase_fold"/>
</dbReference>
<proteinExistence type="predicted"/>
<dbReference type="Gene3D" id="3.40.50.1820">
    <property type="entry name" value="alpha/beta hydrolase"/>
    <property type="match status" value="1"/>
</dbReference>
<protein>
    <submittedName>
        <fullName evidence="1">Uncharacterized protein</fullName>
    </submittedName>
</protein>
<evidence type="ECO:0000313" key="2">
    <source>
        <dbReference type="Proteomes" id="UP000757232"/>
    </source>
</evidence>
<gene>
    <name evidence="1" type="ORF">A7U60_g4133</name>
</gene>
<dbReference type="Proteomes" id="UP000757232">
    <property type="component" value="Unassembled WGS sequence"/>
</dbReference>
<name>A0A9Q5HZ88_SANBA</name>
<accession>A0A9Q5HZ88</accession>
<reference evidence="1" key="1">
    <citation type="submission" date="2016-06" db="EMBL/GenBank/DDBJ databases">
        <title>Draft Genome sequence of the fungus Inonotus baumii.</title>
        <authorList>
            <person name="Zhu H."/>
            <person name="Lin W."/>
        </authorList>
    </citation>
    <scope>NUCLEOTIDE SEQUENCE</scope>
    <source>
        <strain evidence="1">821</strain>
    </source>
</reference>
<dbReference type="EMBL" id="LNZH02000172">
    <property type="protein sequence ID" value="OCB88751.1"/>
    <property type="molecule type" value="Genomic_DNA"/>
</dbReference>